<evidence type="ECO:0000313" key="3">
    <source>
        <dbReference type="Proteomes" id="UP001151699"/>
    </source>
</evidence>
<keyword evidence="3" id="KW-1185">Reference proteome</keyword>
<dbReference type="AlphaFoldDB" id="A0A9Q0MP53"/>
<sequence>TSHDPTAYVQRARVTRAAPPKPACNPLQFIQIKPCNLYQSAQEQLKRAEEVKKVKETKKEEPEDWQSNLDNWKSCRRKRVEHIIDRVVEVKKLELEEHDRARKKSKTFSEMMED</sequence>
<dbReference type="InterPro" id="IPR031865">
    <property type="entry name" value="DUF4757"/>
</dbReference>
<gene>
    <name evidence="2" type="ORF">Bhyg_17502</name>
</gene>
<reference evidence="2" key="1">
    <citation type="submission" date="2022-07" db="EMBL/GenBank/DDBJ databases">
        <authorList>
            <person name="Trinca V."/>
            <person name="Uliana J.V.C."/>
            <person name="Torres T.T."/>
            <person name="Ward R.J."/>
            <person name="Monesi N."/>
        </authorList>
    </citation>
    <scope>NUCLEOTIDE SEQUENCE</scope>
    <source>
        <strain evidence="2">HSMRA1968</strain>
        <tissue evidence="2">Whole embryos</tissue>
    </source>
</reference>
<dbReference type="OrthoDB" id="15627at2759"/>
<accession>A0A9Q0MP53</accession>
<proteinExistence type="predicted"/>
<evidence type="ECO:0000259" key="1">
    <source>
        <dbReference type="Pfam" id="PF15949"/>
    </source>
</evidence>
<feature type="domain" description="DUF4757" evidence="1">
    <location>
        <begin position="43"/>
        <end position="114"/>
    </location>
</feature>
<dbReference type="Pfam" id="PF15949">
    <property type="entry name" value="DUF4757"/>
    <property type="match status" value="1"/>
</dbReference>
<protein>
    <recommendedName>
        <fullName evidence="1">DUF4757 domain-containing protein</fullName>
    </recommendedName>
</protein>
<organism evidence="2 3">
    <name type="scientific">Pseudolycoriella hygida</name>
    <dbReference type="NCBI Taxonomy" id="35572"/>
    <lineage>
        <taxon>Eukaryota</taxon>
        <taxon>Metazoa</taxon>
        <taxon>Ecdysozoa</taxon>
        <taxon>Arthropoda</taxon>
        <taxon>Hexapoda</taxon>
        <taxon>Insecta</taxon>
        <taxon>Pterygota</taxon>
        <taxon>Neoptera</taxon>
        <taxon>Endopterygota</taxon>
        <taxon>Diptera</taxon>
        <taxon>Nematocera</taxon>
        <taxon>Sciaroidea</taxon>
        <taxon>Sciaridae</taxon>
        <taxon>Pseudolycoriella</taxon>
    </lineage>
</organism>
<name>A0A9Q0MP53_9DIPT</name>
<dbReference type="Proteomes" id="UP001151699">
    <property type="component" value="Unassembled WGS sequence"/>
</dbReference>
<feature type="non-terminal residue" evidence="2">
    <location>
        <position position="114"/>
    </location>
</feature>
<comment type="caution">
    <text evidence="2">The sequence shown here is derived from an EMBL/GenBank/DDBJ whole genome shotgun (WGS) entry which is preliminary data.</text>
</comment>
<evidence type="ECO:0000313" key="2">
    <source>
        <dbReference type="EMBL" id="KAJ6634161.1"/>
    </source>
</evidence>
<dbReference type="EMBL" id="WJQU01000912">
    <property type="protein sequence ID" value="KAJ6634161.1"/>
    <property type="molecule type" value="Genomic_DNA"/>
</dbReference>
<feature type="non-terminal residue" evidence="2">
    <location>
        <position position="1"/>
    </location>
</feature>